<feature type="domain" description="SPOR" evidence="2">
    <location>
        <begin position="912"/>
        <end position="995"/>
    </location>
</feature>
<dbReference type="Gene3D" id="3.30.70.1070">
    <property type="entry name" value="Sporulation related repeat"/>
    <property type="match status" value="1"/>
</dbReference>
<evidence type="ECO:0000313" key="4">
    <source>
        <dbReference type="Proteomes" id="UP000308530"/>
    </source>
</evidence>
<feature type="region of interest" description="Disordered" evidence="1">
    <location>
        <begin position="305"/>
        <end position="365"/>
    </location>
</feature>
<feature type="region of interest" description="Disordered" evidence="1">
    <location>
        <begin position="758"/>
        <end position="777"/>
    </location>
</feature>
<dbReference type="Proteomes" id="UP000308530">
    <property type="component" value="Chromosome"/>
</dbReference>
<proteinExistence type="predicted"/>
<dbReference type="PROSITE" id="PS51724">
    <property type="entry name" value="SPOR"/>
    <property type="match status" value="1"/>
</dbReference>
<dbReference type="EMBL" id="CP058350">
    <property type="protein sequence ID" value="QLF70289.1"/>
    <property type="molecule type" value="Genomic_DNA"/>
</dbReference>
<dbReference type="Pfam" id="PF05036">
    <property type="entry name" value="SPOR"/>
    <property type="match status" value="1"/>
</dbReference>
<evidence type="ECO:0000313" key="3">
    <source>
        <dbReference type="EMBL" id="QLF70289.1"/>
    </source>
</evidence>
<feature type="region of interest" description="Disordered" evidence="1">
    <location>
        <begin position="69"/>
        <end position="113"/>
    </location>
</feature>
<name>A0ABX6QP83_9HYPH</name>
<keyword evidence="4" id="KW-1185">Reference proteome</keyword>
<evidence type="ECO:0000259" key="2">
    <source>
        <dbReference type="PROSITE" id="PS51724"/>
    </source>
</evidence>
<dbReference type="InterPro" id="IPR007730">
    <property type="entry name" value="SPOR-like_dom"/>
</dbReference>
<protein>
    <submittedName>
        <fullName evidence="3">SPOR domain-containing protein</fullName>
    </submittedName>
</protein>
<feature type="region of interest" description="Disordered" evidence="1">
    <location>
        <begin position="1"/>
        <end position="56"/>
    </location>
</feature>
<feature type="compositionally biased region" description="Polar residues" evidence="1">
    <location>
        <begin position="858"/>
        <end position="870"/>
    </location>
</feature>
<evidence type="ECO:0000256" key="1">
    <source>
        <dbReference type="SAM" id="MobiDB-lite"/>
    </source>
</evidence>
<dbReference type="RefSeq" id="WP_138288954.1">
    <property type="nucleotide sequence ID" value="NZ_CP058350.1"/>
</dbReference>
<dbReference type="InterPro" id="IPR036680">
    <property type="entry name" value="SPOR-like_sf"/>
</dbReference>
<organism evidence="3 4">
    <name type="scientific">Peteryoungia desertarenae</name>
    <dbReference type="NCBI Taxonomy" id="1813451"/>
    <lineage>
        <taxon>Bacteria</taxon>
        <taxon>Pseudomonadati</taxon>
        <taxon>Pseudomonadota</taxon>
        <taxon>Alphaproteobacteria</taxon>
        <taxon>Hyphomicrobiales</taxon>
        <taxon>Rhizobiaceae</taxon>
        <taxon>Peteryoungia</taxon>
    </lineage>
</organism>
<feature type="region of interest" description="Disordered" evidence="1">
    <location>
        <begin position="850"/>
        <end position="879"/>
    </location>
</feature>
<feature type="compositionally biased region" description="Low complexity" evidence="1">
    <location>
        <begin position="72"/>
        <end position="91"/>
    </location>
</feature>
<sequence length="995" mass="104487">MVQKQAAYSSRAQGESFADDDPLAELARIVGFDQPQQRAPEPEREELPAAAPQEAEFNLEDELLREFSDYNPPVTVTPPVSRVAAEPQRAPEPARIEPDYREFSGIDDEPFDMGLSVADAYDQPEAQSARPADQDAPAFDLADELEFAVGEPEMPAEQPFDNSFANYKVAEPEAELPRPVQAPEQRLHLPLANFSVQPPRRIDHVVEPQPAAEIAPISAMELTPSSAPKAPEALVEKSLPQPGSSGEAFDPFARVSPAPVLSAPVDIELPSVASARQAAVAAPAEPFDFAAFTAERAQARAAEPLVAPVSSSRQEPDFGFSFDDEFGAEPEYRQPGRELETRQASTVVADDRSAEGADPFLDDGFDPFVDHEFDLQLDELDLDLSDIEDEARAENPKPQAVSAPVTAPLAATRSTEPDWMDDLLREATAPVAPLANNMQAASAEQRGETYTGERAPTVFQTPIATAATGQLAGGLAATAAIGAASPSAPAGLQSPQMQAAPINAPGEPSFGFDPTEISEQDEMVESFSGMDVPEVPVPEPKQSAPVSNDYDFDLDAELATLFNEPVVAEPSVAPLAAAATVTPLAVNAAKPHAAPKIDDFDAFEKALEDDLKSSMSFAKEDSGLRRGHIAITSDGSAARARKIKTGLLATAAAVVVVVAAGGVYAWLTGSTAPGGSGEPIVIAADKDPIKIVPDDPGGKAVPNQDKAVYDRVAGAPIEDPQQENLISSNEEPIDVVQRTLIPETVPLAENDEAILRSTPVGDTEDPRLLPGVGDPTANAAEEDVTIAPRRVRTMIVRPDGTLVAQEVPAEAPAQAAPSEPATNVLAAPSLPSPEDSAAARAAVLAEVTEGEATPNAVAPTSSNNGATPIPTTRPADQPVNVVGTVTDQGNLRPSQQPVETAAAAPAQAAAQVSNPGGFVIQIASLPSEADAQRSYQSLSSRYASIIGGRGVDFQRAEIAGKGTYFRVRIPAGTREQAVALCEQYRSAGGSCIVAR</sequence>
<feature type="compositionally biased region" description="Basic and acidic residues" evidence="1">
    <location>
        <begin position="92"/>
        <end position="104"/>
    </location>
</feature>
<feature type="region of interest" description="Disordered" evidence="1">
    <location>
        <begin position="222"/>
        <end position="251"/>
    </location>
</feature>
<accession>A0ABX6QP83</accession>
<reference evidence="3 4" key="1">
    <citation type="submission" date="2020-06" db="EMBL/GenBank/DDBJ databases">
        <title>Genome sequence of Rhizobium sp strain ADMK78.</title>
        <authorList>
            <person name="Rahi P."/>
        </authorList>
    </citation>
    <scope>NUCLEOTIDE SEQUENCE [LARGE SCALE GENOMIC DNA]</scope>
    <source>
        <strain evidence="3 4">ADMK78</strain>
    </source>
</reference>
<feature type="compositionally biased region" description="Polar residues" evidence="1">
    <location>
        <begin position="1"/>
        <end position="13"/>
    </location>
</feature>
<gene>
    <name evidence="3" type="ORF">FE840_012485</name>
</gene>
<feature type="compositionally biased region" description="Basic and acidic residues" evidence="1">
    <location>
        <begin position="330"/>
        <end position="341"/>
    </location>
</feature>